<evidence type="ECO:0000313" key="2">
    <source>
        <dbReference type="Proteomes" id="UP001634007"/>
    </source>
</evidence>
<dbReference type="InterPro" id="IPR036397">
    <property type="entry name" value="RNaseH_sf"/>
</dbReference>
<keyword evidence="2" id="KW-1185">Reference proteome</keyword>
<name>A0ABD3L7U7_EUCGL</name>
<sequence length="217" mass="25354">MVKEFIEKHIIHRFGIPELITANQGPVFTSDEVLDFTKSIGIKMVHSMPSSNKVIINLIKKHLEDNPKEWDSLLSSVLWAYRTSKRSITGVSLYMLTLQRELAKEEYDEHMYSNIDELGESRAIALEKLVLQKNRVAKAYKKHVKEKIFDICDIVWKTILPTSMDNEKFGKWSPTWEGSYVITKNFDRNAYHLMEVNGKELPRIINGKFLKRYYSII</sequence>
<accession>A0ABD3L7U7</accession>
<dbReference type="InterPro" id="IPR012337">
    <property type="entry name" value="RNaseH-like_sf"/>
</dbReference>
<dbReference type="SUPFAM" id="SSF53098">
    <property type="entry name" value="Ribonuclease H-like"/>
    <property type="match status" value="1"/>
</dbReference>
<reference evidence="1 2" key="1">
    <citation type="submission" date="2024-11" db="EMBL/GenBank/DDBJ databases">
        <title>Chromosome-level genome assembly of Eucalyptus globulus Labill. provides insights into its genome evolution.</title>
        <authorList>
            <person name="Li X."/>
        </authorList>
    </citation>
    <scope>NUCLEOTIDE SEQUENCE [LARGE SCALE GENOMIC DNA]</scope>
    <source>
        <strain evidence="1">CL2024</strain>
        <tissue evidence="1">Fresh tender leaves</tissue>
    </source>
</reference>
<dbReference type="Proteomes" id="UP001634007">
    <property type="component" value="Unassembled WGS sequence"/>
</dbReference>
<evidence type="ECO:0008006" key="3">
    <source>
        <dbReference type="Google" id="ProtNLM"/>
    </source>
</evidence>
<dbReference type="PANTHER" id="PTHR37984">
    <property type="entry name" value="PROTEIN CBG26694"/>
    <property type="match status" value="1"/>
</dbReference>
<dbReference type="EMBL" id="JBJKBG010000003">
    <property type="protein sequence ID" value="KAL3747920.1"/>
    <property type="molecule type" value="Genomic_DNA"/>
</dbReference>
<gene>
    <name evidence="1" type="ORF">ACJRO7_016698</name>
</gene>
<protein>
    <recommendedName>
        <fullName evidence="3">Integrase catalytic domain-containing protein</fullName>
    </recommendedName>
</protein>
<dbReference type="Gene3D" id="3.30.420.10">
    <property type="entry name" value="Ribonuclease H-like superfamily/Ribonuclease H"/>
    <property type="match status" value="1"/>
</dbReference>
<dbReference type="AlphaFoldDB" id="A0ABD3L7U7"/>
<evidence type="ECO:0000313" key="1">
    <source>
        <dbReference type="EMBL" id="KAL3747920.1"/>
    </source>
</evidence>
<organism evidence="1 2">
    <name type="scientific">Eucalyptus globulus</name>
    <name type="common">Tasmanian blue gum</name>
    <dbReference type="NCBI Taxonomy" id="34317"/>
    <lineage>
        <taxon>Eukaryota</taxon>
        <taxon>Viridiplantae</taxon>
        <taxon>Streptophyta</taxon>
        <taxon>Embryophyta</taxon>
        <taxon>Tracheophyta</taxon>
        <taxon>Spermatophyta</taxon>
        <taxon>Magnoliopsida</taxon>
        <taxon>eudicotyledons</taxon>
        <taxon>Gunneridae</taxon>
        <taxon>Pentapetalae</taxon>
        <taxon>rosids</taxon>
        <taxon>malvids</taxon>
        <taxon>Myrtales</taxon>
        <taxon>Myrtaceae</taxon>
        <taxon>Myrtoideae</taxon>
        <taxon>Eucalypteae</taxon>
        <taxon>Eucalyptus</taxon>
    </lineage>
</organism>
<proteinExistence type="predicted"/>
<comment type="caution">
    <text evidence="1">The sequence shown here is derived from an EMBL/GenBank/DDBJ whole genome shotgun (WGS) entry which is preliminary data.</text>
</comment>
<dbReference type="PANTHER" id="PTHR37984:SF5">
    <property type="entry name" value="PROTEIN NYNRIN-LIKE"/>
    <property type="match status" value="1"/>
</dbReference>
<dbReference type="InterPro" id="IPR050951">
    <property type="entry name" value="Retrovirus_Pol_polyprotein"/>
</dbReference>